<accession>A0AAQ1NZW4</accession>
<proteinExistence type="predicted"/>
<reference evidence="1 2" key="1">
    <citation type="submission" date="2017-11" db="EMBL/GenBank/DDBJ databases">
        <authorList>
            <person name="Lechat P."/>
        </authorList>
    </citation>
    <scope>NUCLEOTIDE SEQUENCE [LARGE SCALE GENOMIC DNA]</scope>
    <source>
        <strain evidence="1">L495</strain>
    </source>
</reference>
<dbReference type="EMBL" id="OEJX01000049">
    <property type="protein sequence ID" value="SOR62809.1"/>
    <property type="molecule type" value="Genomic_DNA"/>
</dbReference>
<comment type="caution">
    <text evidence="1">The sequence shown here is derived from an EMBL/GenBank/DDBJ whole genome shotgun (WGS) entry which is preliminary data.</text>
</comment>
<name>A0AAQ1NZW4_LEPIR</name>
<evidence type="ECO:0000313" key="1">
    <source>
        <dbReference type="EMBL" id="SOR62809.1"/>
    </source>
</evidence>
<sequence length="57" mass="6582">MTSSIVIALILSVLIVDGTFNHDRNAVFIISSFIYERILSCRKYFLIRSFVRATRLT</sequence>
<protein>
    <submittedName>
        <fullName evidence="1">Uncharacterized protein</fullName>
    </submittedName>
</protein>
<dbReference type="Proteomes" id="UP000234460">
    <property type="component" value="Chromosome LMANV2"/>
</dbReference>
<evidence type="ECO:0000313" key="2">
    <source>
        <dbReference type="Proteomes" id="UP000234460"/>
    </source>
</evidence>
<gene>
    <name evidence="1" type="ORF">LMANV2_530009</name>
</gene>
<organism evidence="1 2">
    <name type="scientific">Leptospira interrogans serovar Manilae</name>
    <dbReference type="NCBI Taxonomy" id="214675"/>
    <lineage>
        <taxon>Bacteria</taxon>
        <taxon>Pseudomonadati</taxon>
        <taxon>Spirochaetota</taxon>
        <taxon>Spirochaetia</taxon>
        <taxon>Leptospirales</taxon>
        <taxon>Leptospiraceae</taxon>
        <taxon>Leptospira</taxon>
    </lineage>
</organism>
<dbReference type="AlphaFoldDB" id="A0AAQ1NZW4"/>